<gene>
    <name evidence="2" type="ORF">METZ01_LOCUS486257</name>
</gene>
<feature type="non-terminal residue" evidence="2">
    <location>
        <position position="1"/>
    </location>
</feature>
<feature type="region of interest" description="Disordered" evidence="1">
    <location>
        <begin position="1"/>
        <end position="28"/>
    </location>
</feature>
<accession>A0A383CMZ3</accession>
<proteinExistence type="predicted"/>
<reference evidence="2" key="1">
    <citation type="submission" date="2018-05" db="EMBL/GenBank/DDBJ databases">
        <authorList>
            <person name="Lanie J.A."/>
            <person name="Ng W.-L."/>
            <person name="Kazmierczak K.M."/>
            <person name="Andrzejewski T.M."/>
            <person name="Davidsen T.M."/>
            <person name="Wayne K.J."/>
            <person name="Tettelin H."/>
            <person name="Glass J.I."/>
            <person name="Rusch D."/>
            <person name="Podicherti R."/>
            <person name="Tsui H.-C.T."/>
            <person name="Winkler M.E."/>
        </authorList>
    </citation>
    <scope>NUCLEOTIDE SEQUENCE</scope>
</reference>
<evidence type="ECO:0000256" key="1">
    <source>
        <dbReference type="SAM" id="MobiDB-lite"/>
    </source>
</evidence>
<feature type="compositionally biased region" description="Basic residues" evidence="1">
    <location>
        <begin position="1"/>
        <end position="13"/>
    </location>
</feature>
<dbReference type="EMBL" id="UINC01210093">
    <property type="protein sequence ID" value="SVE33403.1"/>
    <property type="molecule type" value="Genomic_DNA"/>
</dbReference>
<feature type="non-terminal residue" evidence="2">
    <location>
        <position position="28"/>
    </location>
</feature>
<protein>
    <submittedName>
        <fullName evidence="2">Uncharacterized protein</fullName>
    </submittedName>
</protein>
<sequence length="28" mass="3327">FARFRRLGRRGPRRPNIPAHPKSRRGTL</sequence>
<name>A0A383CMZ3_9ZZZZ</name>
<dbReference type="AlphaFoldDB" id="A0A383CMZ3"/>
<evidence type="ECO:0000313" key="2">
    <source>
        <dbReference type="EMBL" id="SVE33403.1"/>
    </source>
</evidence>
<organism evidence="2">
    <name type="scientific">marine metagenome</name>
    <dbReference type="NCBI Taxonomy" id="408172"/>
    <lineage>
        <taxon>unclassified sequences</taxon>
        <taxon>metagenomes</taxon>
        <taxon>ecological metagenomes</taxon>
    </lineage>
</organism>